<comment type="caution">
    <text evidence="9">The sequence shown here is derived from an EMBL/GenBank/DDBJ whole genome shotgun (WGS) entry which is preliminary data.</text>
</comment>
<dbReference type="Proteomes" id="UP000295184">
    <property type="component" value="Unassembled WGS sequence"/>
</dbReference>
<dbReference type="EMBL" id="SLUM01000012">
    <property type="protein sequence ID" value="TCL56704.1"/>
    <property type="molecule type" value="Genomic_DNA"/>
</dbReference>
<evidence type="ECO:0000256" key="2">
    <source>
        <dbReference type="ARBA" id="ARBA00010145"/>
    </source>
</evidence>
<evidence type="ECO:0000256" key="3">
    <source>
        <dbReference type="ARBA" id="ARBA00022448"/>
    </source>
</evidence>
<feature type="transmembrane region" description="Helical" evidence="8">
    <location>
        <begin position="101"/>
        <end position="123"/>
    </location>
</feature>
<feature type="transmembrane region" description="Helical" evidence="8">
    <location>
        <begin position="163"/>
        <end position="183"/>
    </location>
</feature>
<evidence type="ECO:0000256" key="7">
    <source>
        <dbReference type="ARBA" id="ARBA00023136"/>
    </source>
</evidence>
<name>A0A4R1QXM2_9FIRM</name>
<feature type="transmembrane region" description="Helical" evidence="8">
    <location>
        <begin position="6"/>
        <end position="25"/>
    </location>
</feature>
<keyword evidence="7 8" id="KW-0472">Membrane</keyword>
<keyword evidence="4" id="KW-1003">Cell membrane</keyword>
<protein>
    <recommendedName>
        <fullName evidence="11">Permease</fullName>
    </recommendedName>
</protein>
<organism evidence="9 10">
    <name type="scientific">Allofournierella massiliensis</name>
    <dbReference type="NCBI Taxonomy" id="1650663"/>
    <lineage>
        <taxon>Bacteria</taxon>
        <taxon>Bacillati</taxon>
        <taxon>Bacillota</taxon>
        <taxon>Clostridia</taxon>
        <taxon>Eubacteriales</taxon>
        <taxon>Oscillospiraceae</taxon>
        <taxon>Allofournierella</taxon>
    </lineage>
</organism>
<feature type="transmembrane region" description="Helical" evidence="8">
    <location>
        <begin position="225"/>
        <end position="247"/>
    </location>
</feature>
<feature type="transmembrane region" description="Helical" evidence="8">
    <location>
        <begin position="68"/>
        <end position="89"/>
    </location>
</feature>
<dbReference type="PANTHER" id="PTHR36838:SF3">
    <property type="entry name" value="TRANSPORTER AUXIN EFFLUX CARRIER EC FAMILY"/>
    <property type="match status" value="1"/>
</dbReference>
<feature type="transmembrane region" description="Helical" evidence="8">
    <location>
        <begin position="253"/>
        <end position="273"/>
    </location>
</feature>
<dbReference type="InterPro" id="IPR004776">
    <property type="entry name" value="Mem_transp_PIN-like"/>
</dbReference>
<reference evidence="9 10" key="1">
    <citation type="submission" date="2019-03" db="EMBL/GenBank/DDBJ databases">
        <title>Genomic Encyclopedia of Type Strains, Phase IV (KMG-IV): sequencing the most valuable type-strain genomes for metagenomic binning, comparative biology and taxonomic classification.</title>
        <authorList>
            <person name="Goeker M."/>
        </authorList>
    </citation>
    <scope>NUCLEOTIDE SEQUENCE [LARGE SCALE GENOMIC DNA]</scope>
    <source>
        <strain evidence="9 10">DSM 100451</strain>
    </source>
</reference>
<proteinExistence type="inferred from homology"/>
<dbReference type="InterPro" id="IPR038770">
    <property type="entry name" value="Na+/solute_symporter_sf"/>
</dbReference>
<dbReference type="Pfam" id="PF03547">
    <property type="entry name" value="Mem_trans"/>
    <property type="match status" value="2"/>
</dbReference>
<dbReference type="OrthoDB" id="9798064at2"/>
<evidence type="ECO:0000313" key="9">
    <source>
        <dbReference type="EMBL" id="TCL56704.1"/>
    </source>
</evidence>
<feature type="transmembrane region" description="Helical" evidence="8">
    <location>
        <begin position="37"/>
        <end position="56"/>
    </location>
</feature>
<evidence type="ECO:0000256" key="4">
    <source>
        <dbReference type="ARBA" id="ARBA00022475"/>
    </source>
</evidence>
<feature type="transmembrane region" description="Helical" evidence="8">
    <location>
        <begin position="129"/>
        <end position="151"/>
    </location>
</feature>
<keyword evidence="5 8" id="KW-0812">Transmembrane</keyword>
<evidence type="ECO:0000256" key="1">
    <source>
        <dbReference type="ARBA" id="ARBA00004651"/>
    </source>
</evidence>
<evidence type="ECO:0000313" key="10">
    <source>
        <dbReference type="Proteomes" id="UP000295184"/>
    </source>
</evidence>
<evidence type="ECO:0000256" key="8">
    <source>
        <dbReference type="SAM" id="Phobius"/>
    </source>
</evidence>
<accession>A0A4R1QXM2</accession>
<dbReference type="PANTHER" id="PTHR36838">
    <property type="entry name" value="AUXIN EFFLUX CARRIER FAMILY PROTEIN"/>
    <property type="match status" value="1"/>
</dbReference>
<sequence length="309" mass="33497">MDILTIILEQIGLFVIYIIVGVLLVKTKVFNATTLETLSRFVLKMGLPVMIFINTVSGVDRAALIRSLPVLGLAVVFYFCTFFLGKGLARLFHLQGSRAQVYRALSMFGNVGFMGIPIVSSIFPEQGMLYISVFTIVDQLVLWTLGVQLTGSGEKSSFQLKKMINPCTVAIVASVLLVVTGIPLPQLLNTALSKIGATATPMAMIYLGGVFACMDIRSYLRVKEFYGIVLVKMVAFSVLFYLATSLLPIDESIHLTVSLLAAMPAMSSLVMMAKASGTEGDYAMGGIFVTTVCSIVTIPITYWLLQLVG</sequence>
<gene>
    <name evidence="9" type="ORF">EDD77_11217</name>
</gene>
<evidence type="ECO:0000256" key="6">
    <source>
        <dbReference type="ARBA" id="ARBA00022989"/>
    </source>
</evidence>
<dbReference type="STRING" id="1650663.GCA_001486665_01862"/>
<comment type="subcellular location">
    <subcellularLocation>
        <location evidence="1">Cell membrane</location>
        <topology evidence="1">Multi-pass membrane protein</topology>
    </subcellularLocation>
</comment>
<dbReference type="RefSeq" id="WP_058964272.1">
    <property type="nucleotide sequence ID" value="NZ_CABKVM010000017.1"/>
</dbReference>
<comment type="similarity">
    <text evidence="2">Belongs to the auxin efflux carrier (TC 2.A.69) family.</text>
</comment>
<dbReference type="GO" id="GO:0055085">
    <property type="term" value="P:transmembrane transport"/>
    <property type="evidence" value="ECO:0007669"/>
    <property type="project" value="InterPro"/>
</dbReference>
<keyword evidence="6 8" id="KW-1133">Transmembrane helix</keyword>
<dbReference type="Gene3D" id="1.20.1530.20">
    <property type="match status" value="1"/>
</dbReference>
<keyword evidence="3" id="KW-0813">Transport</keyword>
<feature type="transmembrane region" description="Helical" evidence="8">
    <location>
        <begin position="285"/>
        <end position="305"/>
    </location>
</feature>
<feature type="transmembrane region" description="Helical" evidence="8">
    <location>
        <begin position="195"/>
        <end position="213"/>
    </location>
</feature>
<dbReference type="AlphaFoldDB" id="A0A4R1QXM2"/>
<dbReference type="GO" id="GO:0005886">
    <property type="term" value="C:plasma membrane"/>
    <property type="evidence" value="ECO:0007669"/>
    <property type="project" value="UniProtKB-SubCell"/>
</dbReference>
<evidence type="ECO:0000256" key="5">
    <source>
        <dbReference type="ARBA" id="ARBA00022692"/>
    </source>
</evidence>
<evidence type="ECO:0008006" key="11">
    <source>
        <dbReference type="Google" id="ProtNLM"/>
    </source>
</evidence>